<proteinExistence type="predicted"/>
<protein>
    <recommendedName>
        <fullName evidence="5">DUF3592 domain-containing protein</fullName>
    </recommendedName>
</protein>
<accession>A0ABW3CPE8</accession>
<name>A0ABW3CPE8_9ACTN</name>
<gene>
    <name evidence="3" type="ORF">ACFQ07_24860</name>
</gene>
<comment type="caution">
    <text evidence="3">The sequence shown here is derived from an EMBL/GenBank/DDBJ whole genome shotgun (WGS) entry which is preliminary data.</text>
</comment>
<feature type="region of interest" description="Disordered" evidence="1">
    <location>
        <begin position="15"/>
        <end position="40"/>
    </location>
</feature>
<organism evidence="3 4">
    <name type="scientific">Actinomadura adrarensis</name>
    <dbReference type="NCBI Taxonomy" id="1819600"/>
    <lineage>
        <taxon>Bacteria</taxon>
        <taxon>Bacillati</taxon>
        <taxon>Actinomycetota</taxon>
        <taxon>Actinomycetes</taxon>
        <taxon>Streptosporangiales</taxon>
        <taxon>Thermomonosporaceae</taxon>
        <taxon>Actinomadura</taxon>
    </lineage>
</organism>
<feature type="transmembrane region" description="Helical" evidence="2">
    <location>
        <begin position="222"/>
        <end position="241"/>
    </location>
</feature>
<keyword evidence="2" id="KW-0812">Transmembrane</keyword>
<keyword evidence="2" id="KW-1133">Transmembrane helix</keyword>
<reference evidence="4" key="1">
    <citation type="journal article" date="2019" name="Int. J. Syst. Evol. Microbiol.">
        <title>The Global Catalogue of Microorganisms (GCM) 10K type strain sequencing project: providing services to taxonomists for standard genome sequencing and annotation.</title>
        <authorList>
            <consortium name="The Broad Institute Genomics Platform"/>
            <consortium name="The Broad Institute Genome Sequencing Center for Infectious Disease"/>
            <person name="Wu L."/>
            <person name="Ma J."/>
        </authorList>
    </citation>
    <scope>NUCLEOTIDE SEQUENCE [LARGE SCALE GENOMIC DNA]</scope>
    <source>
        <strain evidence="4">JCM 31696</strain>
    </source>
</reference>
<dbReference type="EMBL" id="JBHTIR010003622">
    <property type="protein sequence ID" value="MFD0855497.1"/>
    <property type="molecule type" value="Genomic_DNA"/>
</dbReference>
<evidence type="ECO:0008006" key="5">
    <source>
        <dbReference type="Google" id="ProtNLM"/>
    </source>
</evidence>
<feature type="transmembrane region" description="Helical" evidence="2">
    <location>
        <begin position="247"/>
        <end position="267"/>
    </location>
</feature>
<evidence type="ECO:0000313" key="3">
    <source>
        <dbReference type="EMBL" id="MFD0855497.1"/>
    </source>
</evidence>
<evidence type="ECO:0000313" key="4">
    <source>
        <dbReference type="Proteomes" id="UP001597083"/>
    </source>
</evidence>
<feature type="transmembrane region" description="Helical" evidence="2">
    <location>
        <begin position="49"/>
        <end position="73"/>
    </location>
</feature>
<feature type="non-terminal residue" evidence="3">
    <location>
        <position position="1"/>
    </location>
</feature>
<dbReference type="Proteomes" id="UP001597083">
    <property type="component" value="Unassembled WGS sequence"/>
</dbReference>
<evidence type="ECO:0000256" key="2">
    <source>
        <dbReference type="SAM" id="Phobius"/>
    </source>
</evidence>
<keyword evidence="2" id="KW-0472">Membrane</keyword>
<evidence type="ECO:0000256" key="1">
    <source>
        <dbReference type="SAM" id="MobiDB-lite"/>
    </source>
</evidence>
<keyword evidence="4" id="KW-1185">Reference proteome</keyword>
<sequence length="275" mass="29723">ARCLRGVACGEQVPDAAEGRGRTMTTTKTGADGPEGSGSGLLPPGWARFTGVLLILLSLLPAAGCAAAFAWCLPYDRARYQDYRAAEACSARELEQGTTDCLSTSPFTVVKTEDRARSNEAFLMGEDSWQRRVSFGDERPLFEQLNAGDRVTATVWRRDIVVLSKDGVRQNTSDAPRDELQANAGLGIVGGLVAAQSFIFGAVRLVRPRGYKPFSWNPFGKWLLLTIFATFFVVAVPAVWLRTPWQAVPPASVAVTVCAAILMNLGLRRRAADGI</sequence>